<evidence type="ECO:0000256" key="4">
    <source>
        <dbReference type="ARBA" id="ARBA00022618"/>
    </source>
</evidence>
<evidence type="ECO:0000259" key="17">
    <source>
        <dbReference type="PROSITE" id="PS50160"/>
    </source>
</evidence>
<feature type="compositionally biased region" description="Basic and acidic residues" evidence="16">
    <location>
        <begin position="119"/>
        <end position="133"/>
    </location>
</feature>
<dbReference type="RefSeq" id="XP_005718922.1">
    <property type="nucleotide sequence ID" value="XM_005718865.1"/>
</dbReference>
<dbReference type="Gene3D" id="1.10.3260.10">
    <property type="entry name" value="DNA ligase, ATP-dependent, N-terminal domain"/>
    <property type="match status" value="1"/>
</dbReference>
<dbReference type="KEGG" id="ccp:CHC_T00010250001"/>
<dbReference type="GO" id="GO:0006310">
    <property type="term" value="P:DNA recombination"/>
    <property type="evidence" value="ECO:0007669"/>
    <property type="project" value="UniProtKB-KW"/>
</dbReference>
<dbReference type="SUPFAM" id="SSF56091">
    <property type="entry name" value="DNA ligase/mRNA capping enzyme, catalytic domain"/>
    <property type="match status" value="1"/>
</dbReference>
<dbReference type="GO" id="GO:0003910">
    <property type="term" value="F:DNA ligase (ATP) activity"/>
    <property type="evidence" value="ECO:0007669"/>
    <property type="project" value="UniProtKB-EC"/>
</dbReference>
<feature type="compositionally biased region" description="Basic and acidic residues" evidence="16">
    <location>
        <begin position="162"/>
        <end position="173"/>
    </location>
</feature>
<dbReference type="OMA" id="WIKYKRD"/>
<comment type="catalytic activity">
    <reaction evidence="13 14">
        <text>ATP + (deoxyribonucleotide)n-3'-hydroxyl + 5'-phospho-(deoxyribonucleotide)m = (deoxyribonucleotide)n+m + AMP + diphosphate.</text>
        <dbReference type="EC" id="6.5.1.1"/>
    </reaction>
</comment>
<dbReference type="InterPro" id="IPR012310">
    <property type="entry name" value="DNA_ligase_ATP-dep_cent"/>
</dbReference>
<dbReference type="EMBL" id="HG001983">
    <property type="protein sequence ID" value="CDF39017.1"/>
    <property type="molecule type" value="Genomic_DNA"/>
</dbReference>
<evidence type="ECO:0000256" key="8">
    <source>
        <dbReference type="ARBA" id="ARBA00022840"/>
    </source>
</evidence>
<evidence type="ECO:0000256" key="6">
    <source>
        <dbReference type="ARBA" id="ARBA00022741"/>
    </source>
</evidence>
<evidence type="ECO:0000256" key="12">
    <source>
        <dbReference type="ARBA" id="ARBA00023306"/>
    </source>
</evidence>
<dbReference type="SUPFAM" id="SSF50249">
    <property type="entry name" value="Nucleic acid-binding proteins"/>
    <property type="match status" value="1"/>
</dbReference>
<keyword evidence="12" id="KW-0131">Cell cycle</keyword>
<keyword evidence="8 14" id="KW-0067">ATP-binding</keyword>
<evidence type="ECO:0000256" key="16">
    <source>
        <dbReference type="SAM" id="MobiDB-lite"/>
    </source>
</evidence>
<evidence type="ECO:0000256" key="5">
    <source>
        <dbReference type="ARBA" id="ARBA00022705"/>
    </source>
</evidence>
<dbReference type="Gene3D" id="2.40.50.140">
    <property type="entry name" value="Nucleic acid-binding proteins"/>
    <property type="match status" value="1"/>
</dbReference>
<dbReference type="InterPro" id="IPR000977">
    <property type="entry name" value="DNA_ligase_ATP-dep"/>
</dbReference>
<gene>
    <name evidence="18" type="ORF">CHC_T00010250001</name>
</gene>
<dbReference type="Pfam" id="PF04679">
    <property type="entry name" value="DNA_ligase_A_C"/>
    <property type="match status" value="1"/>
</dbReference>
<dbReference type="PANTHER" id="PTHR45674">
    <property type="entry name" value="DNA LIGASE 1/3 FAMILY MEMBER"/>
    <property type="match status" value="1"/>
</dbReference>
<dbReference type="InterPro" id="IPR050191">
    <property type="entry name" value="ATP-dep_DNA_ligase"/>
</dbReference>
<dbReference type="InterPro" id="IPR012309">
    <property type="entry name" value="DNA_ligase_ATP-dep_C"/>
</dbReference>
<keyword evidence="5" id="KW-0235">DNA replication</keyword>
<evidence type="ECO:0000256" key="9">
    <source>
        <dbReference type="ARBA" id="ARBA00023172"/>
    </source>
</evidence>
<dbReference type="GO" id="GO:0005739">
    <property type="term" value="C:mitochondrion"/>
    <property type="evidence" value="ECO:0007669"/>
    <property type="project" value="TreeGrafter"/>
</dbReference>
<dbReference type="PROSITE" id="PS50160">
    <property type="entry name" value="DNA_LIGASE_A3"/>
    <property type="match status" value="1"/>
</dbReference>
<evidence type="ECO:0000256" key="1">
    <source>
        <dbReference type="ARBA" id="ARBA00004123"/>
    </source>
</evidence>
<accession>R7QKI6</accession>
<evidence type="ECO:0000256" key="2">
    <source>
        <dbReference type="ARBA" id="ARBA00007572"/>
    </source>
</evidence>
<proteinExistence type="inferred from homology"/>
<evidence type="ECO:0000256" key="10">
    <source>
        <dbReference type="ARBA" id="ARBA00023204"/>
    </source>
</evidence>
<feature type="compositionally biased region" description="Basic and acidic residues" evidence="16">
    <location>
        <begin position="86"/>
        <end position="97"/>
    </location>
</feature>
<evidence type="ECO:0000256" key="13">
    <source>
        <dbReference type="ARBA" id="ARBA00034003"/>
    </source>
</evidence>
<comment type="subcellular location">
    <subcellularLocation>
        <location evidence="1">Nucleus</location>
    </subcellularLocation>
</comment>
<dbReference type="SUPFAM" id="SSF117018">
    <property type="entry name" value="ATP-dependent DNA ligase DNA-binding domain"/>
    <property type="match status" value="1"/>
</dbReference>
<dbReference type="Pfam" id="PF01068">
    <property type="entry name" value="DNA_ligase_A_M"/>
    <property type="match status" value="1"/>
</dbReference>
<dbReference type="PROSITE" id="PS00333">
    <property type="entry name" value="DNA_LIGASE_A2"/>
    <property type="match status" value="1"/>
</dbReference>
<dbReference type="Proteomes" id="UP000012073">
    <property type="component" value="Unassembled WGS sequence"/>
</dbReference>
<dbReference type="FunFam" id="3.30.470.30:FF:000002">
    <property type="entry name" value="DNA ligase"/>
    <property type="match status" value="1"/>
</dbReference>
<comment type="similarity">
    <text evidence="2 15">Belongs to the ATP-dependent DNA ligase family.</text>
</comment>
<feature type="compositionally biased region" description="Acidic residues" evidence="16">
    <location>
        <begin position="134"/>
        <end position="161"/>
    </location>
</feature>
<evidence type="ECO:0000256" key="15">
    <source>
        <dbReference type="RuleBase" id="RU004196"/>
    </source>
</evidence>
<evidence type="ECO:0000256" key="11">
    <source>
        <dbReference type="ARBA" id="ARBA00023242"/>
    </source>
</evidence>
<keyword evidence="9 14" id="KW-0233">DNA recombination</keyword>
<dbReference type="InterPro" id="IPR012308">
    <property type="entry name" value="DNA_ligase_ATP-dep_N"/>
</dbReference>
<dbReference type="Gene3D" id="3.30.1490.70">
    <property type="match status" value="1"/>
</dbReference>
<dbReference type="GO" id="GO:0051301">
    <property type="term" value="P:cell division"/>
    <property type="evidence" value="ECO:0007669"/>
    <property type="project" value="UniProtKB-KW"/>
</dbReference>
<dbReference type="PROSITE" id="PS00697">
    <property type="entry name" value="DNA_LIGASE_A1"/>
    <property type="match status" value="1"/>
</dbReference>
<dbReference type="CDD" id="cd07900">
    <property type="entry name" value="Adenylation_DNA_ligase_I_Euk"/>
    <property type="match status" value="1"/>
</dbReference>
<evidence type="ECO:0000313" key="19">
    <source>
        <dbReference type="Proteomes" id="UP000012073"/>
    </source>
</evidence>
<dbReference type="InterPro" id="IPR012340">
    <property type="entry name" value="NA-bd_OB-fold"/>
</dbReference>
<dbReference type="InterPro" id="IPR016059">
    <property type="entry name" value="DNA_ligase_ATP-dep_CS"/>
</dbReference>
<dbReference type="OrthoDB" id="206088at2759"/>
<protein>
    <recommendedName>
        <fullName evidence="14">DNA ligase</fullName>
        <ecNumber evidence="14">6.5.1.1</ecNumber>
    </recommendedName>
</protein>
<evidence type="ECO:0000313" key="18">
    <source>
        <dbReference type="EMBL" id="CDF39017.1"/>
    </source>
</evidence>
<keyword evidence="10 14" id="KW-0234">DNA repair</keyword>
<feature type="region of interest" description="Disordered" evidence="16">
    <location>
        <begin position="44"/>
        <end position="175"/>
    </location>
</feature>
<dbReference type="GO" id="GO:0006281">
    <property type="term" value="P:DNA repair"/>
    <property type="evidence" value="ECO:0007669"/>
    <property type="project" value="UniProtKB-KW"/>
</dbReference>
<dbReference type="NCBIfam" id="TIGR00574">
    <property type="entry name" value="dnl1"/>
    <property type="match status" value="1"/>
</dbReference>
<dbReference type="GO" id="GO:0005524">
    <property type="term" value="F:ATP binding"/>
    <property type="evidence" value="ECO:0007669"/>
    <property type="project" value="UniProtKB-KW"/>
</dbReference>
<dbReference type="GO" id="GO:0071897">
    <property type="term" value="P:DNA biosynthetic process"/>
    <property type="evidence" value="ECO:0007669"/>
    <property type="project" value="InterPro"/>
</dbReference>
<evidence type="ECO:0000256" key="14">
    <source>
        <dbReference type="RuleBase" id="RU000617"/>
    </source>
</evidence>
<dbReference type="FunFam" id="2.40.50.140:FF:000062">
    <property type="entry name" value="DNA ligase"/>
    <property type="match status" value="1"/>
</dbReference>
<dbReference type="GO" id="GO:0006273">
    <property type="term" value="P:lagging strand elongation"/>
    <property type="evidence" value="ECO:0007669"/>
    <property type="project" value="TreeGrafter"/>
</dbReference>
<evidence type="ECO:0000256" key="3">
    <source>
        <dbReference type="ARBA" id="ARBA00022598"/>
    </source>
</evidence>
<sequence>MLRVPFSFSAARRVCFSSLYCRDAYLPTDDRRTALTMGKQQGTITSFFRPGGSLSGKKVKAPPKDASKDKSPNTKKRPRPVSNKSKAPDKAVLEEGSSKSVKRSKNEPVDMNNATARAAETEKKGSSPEKANEGDDDVVDISQDSAEDGQSSDDVEQDDNSEDIRPKSGKKDQFSSSRLYTARTWKDGNPVPYKFLSDAFSKVEEISGRLEIQAILTEVFRNIIASTPEDLVPAIYLCINKLAPAHEGIELGIGESILMKALSQVSGRTVSALKALYKKVGDLGDVALAARTNQKTMFPPPPLTVRRVFQEFKAIAAITGKSTQDAKRGKIVKLLVAASTTEAKYVSRAVLGKLRIHLADKTVIAALSAALTLEELGVKTDILLTADGKKKTKMTSKEEDIEETLGAAAEVLGSVYSQCPVWDVIIPKLLELKTIDSRLQAMCKLMPGIPVSPMLAKPTKAISEVLERFAETSFTCEFKYDGERAQVHRLEDGSIRIYSRNAENLTPKYPDLVDSLPKALHTEYKGASFIIDAEAVAYDVQKKQILPFQELQGRKRKDVEAHEVTVKVCIFAFDLLFFNGESLIGESLTSRREKLLNGFQEQEGQFLFAKGEDSRDPEDIMSLLNRSIKEGCEGLMVKALDGDNSTYEPNNRSQNWLKVKKDYLEGCGDSLDLVPIGGYLGRGKRAGIYGAFLLACYDPDTEEYQSICKIGTGFSEEALDNFAKFFNDPEAENKSEGAKSYYRTPALKTLEPDVWFEPVQVWEVKCADLSISPQHTAATGLVDPEKGIALRFPRFIRLREDKKPDEATNSEQVAEFYMRQSSVANNV</sequence>
<dbReference type="InterPro" id="IPR036599">
    <property type="entry name" value="DNA_ligase_N_sf"/>
</dbReference>
<reference evidence="19" key="1">
    <citation type="journal article" date="2013" name="Proc. Natl. Acad. Sci. U.S.A.">
        <title>Genome structure and metabolic features in the red seaweed Chondrus crispus shed light on evolution of the Archaeplastida.</title>
        <authorList>
            <person name="Collen J."/>
            <person name="Porcel B."/>
            <person name="Carre W."/>
            <person name="Ball S.G."/>
            <person name="Chaparro C."/>
            <person name="Tonon T."/>
            <person name="Barbeyron T."/>
            <person name="Michel G."/>
            <person name="Noel B."/>
            <person name="Valentin K."/>
            <person name="Elias M."/>
            <person name="Artiguenave F."/>
            <person name="Arun A."/>
            <person name="Aury J.M."/>
            <person name="Barbosa-Neto J.F."/>
            <person name="Bothwell J.H."/>
            <person name="Bouget F.Y."/>
            <person name="Brillet L."/>
            <person name="Cabello-Hurtado F."/>
            <person name="Capella-Gutierrez S."/>
            <person name="Charrier B."/>
            <person name="Cladiere L."/>
            <person name="Cock J.M."/>
            <person name="Coelho S.M."/>
            <person name="Colleoni C."/>
            <person name="Czjzek M."/>
            <person name="Da Silva C."/>
            <person name="Delage L."/>
            <person name="Denoeud F."/>
            <person name="Deschamps P."/>
            <person name="Dittami S.M."/>
            <person name="Gabaldon T."/>
            <person name="Gachon C.M."/>
            <person name="Groisillier A."/>
            <person name="Herve C."/>
            <person name="Jabbari K."/>
            <person name="Katinka M."/>
            <person name="Kloareg B."/>
            <person name="Kowalczyk N."/>
            <person name="Labadie K."/>
            <person name="Leblanc C."/>
            <person name="Lopez P.J."/>
            <person name="McLachlan D.H."/>
            <person name="Meslet-Cladiere L."/>
            <person name="Moustafa A."/>
            <person name="Nehr Z."/>
            <person name="Nyvall Collen P."/>
            <person name="Panaud O."/>
            <person name="Partensky F."/>
            <person name="Poulain J."/>
            <person name="Rensing S.A."/>
            <person name="Rousvoal S."/>
            <person name="Samson G."/>
            <person name="Symeonidi A."/>
            <person name="Weissenbach J."/>
            <person name="Zambounis A."/>
            <person name="Wincker P."/>
            <person name="Boyen C."/>
        </authorList>
    </citation>
    <scope>NUCLEOTIDE SEQUENCE [LARGE SCALE GENOMIC DNA]</scope>
    <source>
        <strain evidence="19">cv. Stackhouse</strain>
    </source>
</reference>
<dbReference type="Gene3D" id="3.30.470.30">
    <property type="entry name" value="DNA ligase/mRNA capping enzyme"/>
    <property type="match status" value="1"/>
</dbReference>
<dbReference type="GO" id="GO:0005634">
    <property type="term" value="C:nucleus"/>
    <property type="evidence" value="ECO:0007669"/>
    <property type="project" value="UniProtKB-SubCell"/>
</dbReference>
<name>R7QKI6_CHOCR</name>
<dbReference type="Pfam" id="PF04675">
    <property type="entry name" value="DNA_ligase_A_N"/>
    <property type="match status" value="1"/>
</dbReference>
<dbReference type="STRING" id="2769.R7QKI6"/>
<dbReference type="AlphaFoldDB" id="R7QKI6"/>
<feature type="domain" description="ATP-dependent DNA ligase family profile" evidence="17">
    <location>
        <begin position="561"/>
        <end position="698"/>
    </location>
</feature>
<dbReference type="Gramene" id="CDF39017">
    <property type="protein sequence ID" value="CDF39017"/>
    <property type="gene ID" value="CHC_T00010250001"/>
</dbReference>
<dbReference type="GeneID" id="17326653"/>
<keyword evidence="6 14" id="KW-0547">Nucleotide-binding</keyword>
<keyword evidence="7 14" id="KW-0227">DNA damage</keyword>
<organism evidence="18 19">
    <name type="scientific">Chondrus crispus</name>
    <name type="common">Carrageen Irish moss</name>
    <name type="synonym">Polymorpha crispa</name>
    <dbReference type="NCBI Taxonomy" id="2769"/>
    <lineage>
        <taxon>Eukaryota</taxon>
        <taxon>Rhodophyta</taxon>
        <taxon>Florideophyceae</taxon>
        <taxon>Rhodymeniophycidae</taxon>
        <taxon>Gigartinales</taxon>
        <taxon>Gigartinaceae</taxon>
        <taxon>Chondrus</taxon>
    </lineage>
</organism>
<keyword evidence="11" id="KW-0539">Nucleus</keyword>
<dbReference type="EC" id="6.5.1.1" evidence="14"/>
<evidence type="ECO:0000256" key="7">
    <source>
        <dbReference type="ARBA" id="ARBA00022763"/>
    </source>
</evidence>
<keyword evidence="4" id="KW-0132">Cell division</keyword>
<keyword evidence="19" id="KW-1185">Reference proteome</keyword>
<dbReference type="PANTHER" id="PTHR45674:SF4">
    <property type="entry name" value="DNA LIGASE 1"/>
    <property type="match status" value="1"/>
</dbReference>
<dbReference type="GO" id="GO:0003677">
    <property type="term" value="F:DNA binding"/>
    <property type="evidence" value="ECO:0007669"/>
    <property type="project" value="InterPro"/>
</dbReference>
<dbReference type="CDD" id="cd07969">
    <property type="entry name" value="OBF_DNA_ligase_I"/>
    <property type="match status" value="1"/>
</dbReference>
<keyword evidence="3 14" id="KW-0436">Ligase</keyword>
<feature type="compositionally biased region" description="Basic and acidic residues" evidence="16">
    <location>
        <begin position="62"/>
        <end position="72"/>
    </location>
</feature>